<keyword evidence="2" id="KW-0805">Transcription regulation</keyword>
<evidence type="ECO:0000256" key="2">
    <source>
        <dbReference type="ARBA" id="ARBA00023015"/>
    </source>
</evidence>
<evidence type="ECO:0000256" key="6">
    <source>
        <dbReference type="SAM" id="MobiDB-lite"/>
    </source>
</evidence>
<dbReference type="PROSITE" id="PS00463">
    <property type="entry name" value="ZN2_CY6_FUNGAL_1"/>
    <property type="match status" value="1"/>
</dbReference>
<gene>
    <name evidence="8" type="ORF">CONLIGDRAFT_657486</name>
</gene>
<dbReference type="PANTHER" id="PTHR47424:SF3">
    <property type="entry name" value="REGULATORY PROTEIN GAL4"/>
    <property type="match status" value="1"/>
</dbReference>
<dbReference type="GO" id="GO:0000981">
    <property type="term" value="F:DNA-binding transcription factor activity, RNA polymerase II-specific"/>
    <property type="evidence" value="ECO:0007669"/>
    <property type="project" value="InterPro"/>
</dbReference>
<proteinExistence type="predicted"/>
<dbReference type="GO" id="GO:0000978">
    <property type="term" value="F:RNA polymerase II cis-regulatory region sequence-specific DNA binding"/>
    <property type="evidence" value="ECO:0007669"/>
    <property type="project" value="TreeGrafter"/>
</dbReference>
<organism evidence="8 9">
    <name type="scientific">Coniochaeta ligniaria NRRL 30616</name>
    <dbReference type="NCBI Taxonomy" id="1408157"/>
    <lineage>
        <taxon>Eukaryota</taxon>
        <taxon>Fungi</taxon>
        <taxon>Dikarya</taxon>
        <taxon>Ascomycota</taxon>
        <taxon>Pezizomycotina</taxon>
        <taxon>Sordariomycetes</taxon>
        <taxon>Sordariomycetidae</taxon>
        <taxon>Coniochaetales</taxon>
        <taxon>Coniochaetaceae</taxon>
        <taxon>Coniochaeta</taxon>
    </lineage>
</organism>
<dbReference type="GO" id="GO:0005634">
    <property type="term" value="C:nucleus"/>
    <property type="evidence" value="ECO:0007669"/>
    <property type="project" value="TreeGrafter"/>
</dbReference>
<keyword evidence="9" id="KW-1185">Reference proteome</keyword>
<dbReference type="SMART" id="SM00906">
    <property type="entry name" value="Fungal_trans"/>
    <property type="match status" value="1"/>
</dbReference>
<dbReference type="SMART" id="SM00066">
    <property type="entry name" value="GAL4"/>
    <property type="match status" value="1"/>
</dbReference>
<dbReference type="GO" id="GO:0008270">
    <property type="term" value="F:zinc ion binding"/>
    <property type="evidence" value="ECO:0007669"/>
    <property type="project" value="InterPro"/>
</dbReference>
<dbReference type="CDD" id="cd00067">
    <property type="entry name" value="GAL4"/>
    <property type="match status" value="1"/>
</dbReference>
<evidence type="ECO:0000313" key="8">
    <source>
        <dbReference type="EMBL" id="OIW23940.1"/>
    </source>
</evidence>
<keyword evidence="3" id="KW-0238">DNA-binding</keyword>
<dbReference type="STRING" id="1408157.A0A1J7J432"/>
<feature type="domain" description="Zn(2)-C6 fungal-type" evidence="7">
    <location>
        <begin position="26"/>
        <end position="56"/>
    </location>
</feature>
<evidence type="ECO:0000256" key="4">
    <source>
        <dbReference type="ARBA" id="ARBA00023163"/>
    </source>
</evidence>
<dbReference type="CDD" id="cd12148">
    <property type="entry name" value="fungal_TF_MHR"/>
    <property type="match status" value="1"/>
</dbReference>
<accession>A0A1J7J432</accession>
<protein>
    <recommendedName>
        <fullName evidence="7">Zn(2)-C6 fungal-type domain-containing protein</fullName>
    </recommendedName>
</protein>
<evidence type="ECO:0000313" key="9">
    <source>
        <dbReference type="Proteomes" id="UP000182658"/>
    </source>
</evidence>
<keyword evidence="4" id="KW-0804">Transcription</keyword>
<dbReference type="PROSITE" id="PS50048">
    <property type="entry name" value="ZN2_CY6_FUNGAL_2"/>
    <property type="match status" value="1"/>
</dbReference>
<reference evidence="8 9" key="1">
    <citation type="submission" date="2016-10" db="EMBL/GenBank/DDBJ databases">
        <title>Draft genome sequence of Coniochaeta ligniaria NRRL30616, a lignocellulolytic fungus for bioabatement of inhibitors in plant biomass hydrolysates.</title>
        <authorList>
            <consortium name="DOE Joint Genome Institute"/>
            <person name="Jimenez D.J."/>
            <person name="Hector R.E."/>
            <person name="Riley R."/>
            <person name="Sun H."/>
            <person name="Grigoriev I.V."/>
            <person name="Van Elsas J.D."/>
            <person name="Nichols N.N."/>
        </authorList>
    </citation>
    <scope>NUCLEOTIDE SEQUENCE [LARGE SCALE GENOMIC DNA]</scope>
    <source>
        <strain evidence="8 9">NRRL 30616</strain>
    </source>
</reference>
<evidence type="ECO:0000259" key="7">
    <source>
        <dbReference type="PROSITE" id="PS50048"/>
    </source>
</evidence>
<dbReference type="InterPro" id="IPR007219">
    <property type="entry name" value="XnlR_reg_dom"/>
</dbReference>
<keyword evidence="1" id="KW-0479">Metal-binding</keyword>
<dbReference type="EMBL" id="KV875105">
    <property type="protein sequence ID" value="OIW23940.1"/>
    <property type="molecule type" value="Genomic_DNA"/>
</dbReference>
<dbReference type="Gene3D" id="4.10.240.10">
    <property type="entry name" value="Zn(2)-C6 fungal-type DNA-binding domain"/>
    <property type="match status" value="1"/>
</dbReference>
<feature type="compositionally biased region" description="Polar residues" evidence="6">
    <location>
        <begin position="189"/>
        <end position="206"/>
    </location>
</feature>
<keyword evidence="5" id="KW-0539">Nucleus</keyword>
<dbReference type="PANTHER" id="PTHR47424">
    <property type="entry name" value="REGULATORY PROTEIN GAL4"/>
    <property type="match status" value="1"/>
</dbReference>
<evidence type="ECO:0000256" key="1">
    <source>
        <dbReference type="ARBA" id="ARBA00022723"/>
    </source>
</evidence>
<dbReference type="GO" id="GO:0006351">
    <property type="term" value="P:DNA-templated transcription"/>
    <property type="evidence" value="ECO:0007669"/>
    <property type="project" value="InterPro"/>
</dbReference>
<dbReference type="InterPro" id="IPR036864">
    <property type="entry name" value="Zn2-C6_fun-type_DNA-bd_sf"/>
</dbReference>
<feature type="compositionally biased region" description="Polar residues" evidence="6">
    <location>
        <begin position="92"/>
        <end position="116"/>
    </location>
</feature>
<sequence>MEQHGNPEPQCRPQDPPAKRRRIGYACDLCRIKKMRCDGERPSCGPCKSRRHECVYSPQRTRVSIPQDYVEGLRARNRALEEKLANQHGRDGQSSSHHIPSRNQPLTTPRSMTSDGSKPADQIHATFGLSQRNHRPSIDDRPSSRGHPHQRLQAANSGVADAISNDKGSPAEYYGEASAFNFIAKVGSPDQSKTGTARDTSESAETSVDPDVWGTQRGLLRPVGGERGGSHVHSDLLAASSPSTVVFEDLLGIGGGEGNPFELPQRQLADKLVASFFYHRHILNPYLHEGTFRRRYERLWMSREAGGEEATSANVVWLGLVNMVFAFGSEHVALRPRPTGTPSSSVAAAERSWHRNLADRDHERFFRRAKTLILSGILQTGKIELVQALLLLGHYLHGSLELNHCWTVVGLAVRTAQELGLYLDPARTTRDVVEQEIHKRVWWGCFALDRLISTKLGRPPVIHDGPQIRVDLPLPVDDEYLNEHAGYRQPDGVPSKLEYFRFIISHCRLVERVLNGIFKNGGSSGEDAKSGRLRVRMEPPDLLAMSIQLDGALTAWQDGLPAHLRPESEASEWAFQRQRSVLLMRFLHLRLLIHRQTLLLYISRPVTDQFQLELMLPCIKRCVLAASESITQMRFLRQHNSLSSFWHNSHYIFAALGVLLVFQKIDPQFRAEVGIPASPDLDELIGQGLDILQRVGGEMHPLATRYVQSFEQLRARLRAITIKDSRLLRRAQLGTARAAAAGTTPWTGTPSGHAAATGELAGQTANAGGGNGYAEDTAVAQAGAEYGPGNDADTAFLLPPLDDELAILRSVLLDGGEWPGFADLDWQAG</sequence>
<evidence type="ECO:0000256" key="3">
    <source>
        <dbReference type="ARBA" id="ARBA00023125"/>
    </source>
</evidence>
<dbReference type="InterPro" id="IPR001138">
    <property type="entry name" value="Zn2Cys6_DnaBD"/>
</dbReference>
<evidence type="ECO:0000256" key="5">
    <source>
        <dbReference type="ARBA" id="ARBA00023242"/>
    </source>
</evidence>
<dbReference type="GO" id="GO:0000435">
    <property type="term" value="P:positive regulation of transcription from RNA polymerase II promoter by galactose"/>
    <property type="evidence" value="ECO:0007669"/>
    <property type="project" value="TreeGrafter"/>
</dbReference>
<dbReference type="Pfam" id="PF04082">
    <property type="entry name" value="Fungal_trans"/>
    <property type="match status" value="1"/>
</dbReference>
<dbReference type="Pfam" id="PF00172">
    <property type="entry name" value="Zn_clus"/>
    <property type="match status" value="1"/>
</dbReference>
<feature type="region of interest" description="Disordered" evidence="6">
    <location>
        <begin position="84"/>
        <end position="164"/>
    </location>
</feature>
<dbReference type="OrthoDB" id="424974at2759"/>
<dbReference type="AlphaFoldDB" id="A0A1J7J432"/>
<dbReference type="SUPFAM" id="SSF57701">
    <property type="entry name" value="Zn2/Cys6 DNA-binding domain"/>
    <property type="match status" value="1"/>
</dbReference>
<dbReference type="Proteomes" id="UP000182658">
    <property type="component" value="Unassembled WGS sequence"/>
</dbReference>
<dbReference type="InParanoid" id="A0A1J7J432"/>
<dbReference type="InterPro" id="IPR051127">
    <property type="entry name" value="Fungal_SecMet_Regulators"/>
</dbReference>
<feature type="region of interest" description="Disordered" evidence="6">
    <location>
        <begin position="187"/>
        <end position="216"/>
    </location>
</feature>
<name>A0A1J7J432_9PEZI</name>